<dbReference type="EMBL" id="MEHK01000005">
    <property type="protein sequence ID" value="OEJ21068.1"/>
    <property type="molecule type" value="Genomic_DNA"/>
</dbReference>
<evidence type="ECO:0000313" key="2">
    <source>
        <dbReference type="EMBL" id="OEJ21068.1"/>
    </source>
</evidence>
<gene>
    <name evidence="2" type="ORF">BGK67_34815</name>
</gene>
<reference evidence="2 3" key="1">
    <citation type="submission" date="2016-08" db="EMBL/GenBank/DDBJ databases">
        <title>The complete genome of Streptomyces subrutilus 10-1-1.</title>
        <authorList>
            <person name="Chen X."/>
        </authorList>
    </citation>
    <scope>NUCLEOTIDE SEQUENCE [LARGE SCALE GENOMIC DNA]</scope>
    <source>
        <strain evidence="2 3">10-1-1</strain>
        <plasmid evidence="3">pacmp1</plasmid>
    </source>
</reference>
<comment type="caution">
    <text evidence="2">The sequence shown here is derived from an EMBL/GenBank/DDBJ whole genome shotgun (WGS) entry which is preliminary data.</text>
</comment>
<accession>A0A1E5NXS6</accession>
<dbReference type="SMART" id="SM00943">
    <property type="entry name" value="Prim-Pol"/>
    <property type="match status" value="1"/>
</dbReference>
<name>A0A1E5NXS6_9ACTN</name>
<organism evidence="2 3">
    <name type="scientific">Streptomyces subrutilus</name>
    <dbReference type="NCBI Taxonomy" id="36818"/>
    <lineage>
        <taxon>Bacteria</taxon>
        <taxon>Bacillati</taxon>
        <taxon>Actinomycetota</taxon>
        <taxon>Actinomycetes</taxon>
        <taxon>Kitasatosporales</taxon>
        <taxon>Streptomycetaceae</taxon>
        <taxon>Streptomyces</taxon>
    </lineage>
</organism>
<evidence type="ECO:0000259" key="1">
    <source>
        <dbReference type="SMART" id="SM00943"/>
    </source>
</evidence>
<keyword evidence="3" id="KW-1185">Reference proteome</keyword>
<sequence>MLTPDLTAAAAVAARGLAVFPLEPGGRRPACSGWQLAATPAPASWPAGANIGVACRASGVVVLDLDVKNGDDGLGTFSWWLARHREQWPNTLTVATPSGGRHVYYRAPAGHVVVSSSGGATRLGPGIDVRAPGRRTGGWTVGPDSQIGGARYEVVRDAPVRDLPGWLVPLLRPRRLSSGPTTRTSVGV</sequence>
<feature type="domain" description="DNA primase/polymerase bifunctional N-terminal" evidence="1">
    <location>
        <begin position="9"/>
        <end position="167"/>
    </location>
</feature>
<dbReference type="Pfam" id="PF09250">
    <property type="entry name" value="Prim-Pol"/>
    <property type="match status" value="1"/>
</dbReference>
<keyword evidence="2" id="KW-0614">Plasmid</keyword>
<dbReference type="Proteomes" id="UP000095705">
    <property type="component" value="Plasmid pACMP1"/>
</dbReference>
<dbReference type="RefSeq" id="WP_069917956.1">
    <property type="nucleotide sequence ID" value="NZ_CM007203.1"/>
</dbReference>
<geneLocation type="plasmid" evidence="3">
    <name>pacmp1</name>
</geneLocation>
<dbReference type="AlphaFoldDB" id="A0A1E5NXS6"/>
<evidence type="ECO:0000313" key="3">
    <source>
        <dbReference type="Proteomes" id="UP000095705"/>
    </source>
</evidence>
<dbReference type="OrthoDB" id="3218228at2"/>
<dbReference type="InterPro" id="IPR015330">
    <property type="entry name" value="DNA_primase/pol_bifunc_N"/>
</dbReference>
<protein>
    <recommendedName>
        <fullName evidence="1">DNA primase/polymerase bifunctional N-terminal domain-containing protein</fullName>
    </recommendedName>
</protein>
<dbReference type="CDD" id="cd04859">
    <property type="entry name" value="Prim_Pol"/>
    <property type="match status" value="1"/>
</dbReference>
<proteinExistence type="predicted"/>
<dbReference type="SUPFAM" id="SSF56747">
    <property type="entry name" value="Prim-pol domain"/>
    <property type="match status" value="1"/>
</dbReference>